<dbReference type="AlphaFoldDB" id="A0A8T2USY3"/>
<evidence type="ECO:0000256" key="1">
    <source>
        <dbReference type="ARBA" id="ARBA00022737"/>
    </source>
</evidence>
<feature type="repeat" description="PPR" evidence="2">
    <location>
        <begin position="225"/>
        <end position="259"/>
    </location>
</feature>
<feature type="repeat" description="PPR" evidence="2">
    <location>
        <begin position="333"/>
        <end position="367"/>
    </location>
</feature>
<dbReference type="OrthoDB" id="1904117at2759"/>
<dbReference type="InterPro" id="IPR002885">
    <property type="entry name" value="PPR_rpt"/>
</dbReference>
<dbReference type="EMBL" id="CM035410">
    <property type="protein sequence ID" value="KAH7436504.1"/>
    <property type="molecule type" value="Genomic_DNA"/>
</dbReference>
<dbReference type="SUPFAM" id="SSF48452">
    <property type="entry name" value="TPR-like"/>
    <property type="match status" value="1"/>
</dbReference>
<dbReference type="Pfam" id="PF13041">
    <property type="entry name" value="PPR_2"/>
    <property type="match status" value="3"/>
</dbReference>
<dbReference type="InterPro" id="IPR046960">
    <property type="entry name" value="PPR_At4g14850-like_plant"/>
</dbReference>
<evidence type="ECO:0008006" key="5">
    <source>
        <dbReference type="Google" id="ProtNLM"/>
    </source>
</evidence>
<dbReference type="FunFam" id="1.25.40.10:FF:000343">
    <property type="entry name" value="Pentatricopeptide repeat-containing protein At3g58590"/>
    <property type="match status" value="1"/>
</dbReference>
<accession>A0A8T2USY3</accession>
<keyword evidence="4" id="KW-1185">Reference proteome</keyword>
<organism evidence="3 4">
    <name type="scientific">Ceratopteris richardii</name>
    <name type="common">Triangle waterfern</name>
    <dbReference type="NCBI Taxonomy" id="49495"/>
    <lineage>
        <taxon>Eukaryota</taxon>
        <taxon>Viridiplantae</taxon>
        <taxon>Streptophyta</taxon>
        <taxon>Embryophyta</taxon>
        <taxon>Tracheophyta</taxon>
        <taxon>Polypodiopsida</taxon>
        <taxon>Polypodiidae</taxon>
        <taxon>Polypodiales</taxon>
        <taxon>Pteridineae</taxon>
        <taxon>Pteridaceae</taxon>
        <taxon>Parkerioideae</taxon>
        <taxon>Ceratopteris</taxon>
    </lineage>
</organism>
<dbReference type="GO" id="GO:0048731">
    <property type="term" value="P:system development"/>
    <property type="evidence" value="ECO:0007669"/>
    <property type="project" value="UniProtKB-ARBA"/>
</dbReference>
<dbReference type="PANTHER" id="PTHR47926">
    <property type="entry name" value="PENTATRICOPEPTIDE REPEAT-CONTAINING PROTEIN"/>
    <property type="match status" value="1"/>
</dbReference>
<dbReference type="OMA" id="YGRSHEA"/>
<reference evidence="3" key="1">
    <citation type="submission" date="2021-08" db="EMBL/GenBank/DDBJ databases">
        <title>WGS assembly of Ceratopteris richardii.</title>
        <authorList>
            <person name="Marchant D.B."/>
            <person name="Chen G."/>
            <person name="Jenkins J."/>
            <person name="Shu S."/>
            <person name="Leebens-Mack J."/>
            <person name="Grimwood J."/>
            <person name="Schmutz J."/>
            <person name="Soltis P."/>
            <person name="Soltis D."/>
            <person name="Chen Z.-H."/>
        </authorList>
    </citation>
    <scope>NUCLEOTIDE SEQUENCE</scope>
    <source>
        <strain evidence="3">Whitten #5841</strain>
        <tissue evidence="3">Leaf</tissue>
    </source>
</reference>
<dbReference type="Gene3D" id="1.25.40.10">
    <property type="entry name" value="Tetratricopeptide repeat domain"/>
    <property type="match status" value="5"/>
</dbReference>
<protein>
    <recommendedName>
        <fullName evidence="5">Pentatricopeptide repeat-containing protein</fullName>
    </recommendedName>
</protein>
<comment type="caution">
    <text evidence="3">The sequence shown here is derived from an EMBL/GenBank/DDBJ whole genome shotgun (WGS) entry which is preliminary data.</text>
</comment>
<dbReference type="InterPro" id="IPR011990">
    <property type="entry name" value="TPR-like_helical_dom_sf"/>
</dbReference>
<keyword evidence="1" id="KW-0677">Repeat</keyword>
<proteinExistence type="predicted"/>
<evidence type="ECO:0000256" key="2">
    <source>
        <dbReference type="PROSITE-ProRule" id="PRU00708"/>
    </source>
</evidence>
<dbReference type="NCBIfam" id="TIGR00756">
    <property type="entry name" value="PPR"/>
    <property type="match status" value="5"/>
</dbReference>
<sequence>MKSAALSARSNSKFWSIRTPSLFIGDLCDESSLEKALDDVLGPSYANISPSCTHRPLPDSLYLILFRACVKLKALPQVQRIRAHIDRSFPSASAFILENLILTLAKCGGVDEALLLFDFLPQKSVFAWSAIISGLAEYGRSHEALYMHQRMLNDGFEPDAYTFVPLFKACGNILDLETGIKLHDVAKTQGFTSHMIVLTALLSMYANCNALEEAETIFNCFSQPDVVCWNAMLSAYVNHGEGVKALRLYLQMHEEGMCPTIQTVIIAIQACGVIVEEVDRQTALEISCTLHAYARKRGFISHEFVHTTLVSVYGKCGRIEYAENVFTEQPVHHLSLWNGMISAYVDQGSIDKALQLFWQMVSERVSPDQRTYVLALQACISCMKMDPKMHTYSKHFQMLIQEVGEALHADAVSAGFLCDVFVVTSLVTFYGRCRLPEKAEEVFCRLGQSTAVVWNALLCAYIEGGLAERALGMLKRMKEDSVLLDATSILCILQGCNDAGTLDLCLELHFAIVSLEQDSDLFLRSALIHTYGGCADIKDAEWVFHGFPYQDVATWNAHSTGCVMDGNMMASACLFEELHLAGLRPDGVTYAAVISACNHAGKVDEALEYFMMMDWFHNILPDSKHLVSITDLLGRAGDFTRLESVLQIMSKEHIDPSTWLFLLGACRTHGNLNLAKEAFEYAVGLKPKQATAYISMSNIYAEAGITDQFLESG</sequence>
<dbReference type="Pfam" id="PF01535">
    <property type="entry name" value="PPR"/>
    <property type="match status" value="4"/>
</dbReference>
<dbReference type="Proteomes" id="UP000825935">
    <property type="component" value="Chromosome 5"/>
</dbReference>
<gene>
    <name evidence="3" type="ORF">KP509_05G023000</name>
</gene>
<evidence type="ECO:0000313" key="4">
    <source>
        <dbReference type="Proteomes" id="UP000825935"/>
    </source>
</evidence>
<dbReference type="PROSITE" id="PS51375">
    <property type="entry name" value="PPR"/>
    <property type="match status" value="4"/>
</dbReference>
<name>A0A8T2USY3_CERRI</name>
<dbReference type="GO" id="GO:0003723">
    <property type="term" value="F:RNA binding"/>
    <property type="evidence" value="ECO:0007669"/>
    <property type="project" value="InterPro"/>
</dbReference>
<feature type="repeat" description="PPR" evidence="2">
    <location>
        <begin position="450"/>
        <end position="484"/>
    </location>
</feature>
<feature type="repeat" description="PPR" evidence="2">
    <location>
        <begin position="124"/>
        <end position="158"/>
    </location>
</feature>
<dbReference type="GO" id="GO:0009451">
    <property type="term" value="P:RNA modification"/>
    <property type="evidence" value="ECO:0007669"/>
    <property type="project" value="InterPro"/>
</dbReference>
<dbReference type="FunFam" id="1.25.40.10:FF:000158">
    <property type="entry name" value="pentatricopeptide repeat-containing protein At2g33680"/>
    <property type="match status" value="1"/>
</dbReference>
<evidence type="ECO:0000313" key="3">
    <source>
        <dbReference type="EMBL" id="KAH7436504.1"/>
    </source>
</evidence>